<gene>
    <name evidence="3" type="ORF">SCP_0206730</name>
</gene>
<dbReference type="EMBL" id="BFAD01000002">
    <property type="protein sequence ID" value="GBE79473.1"/>
    <property type="molecule type" value="Genomic_DNA"/>
</dbReference>
<feature type="transmembrane region" description="Helical" evidence="2">
    <location>
        <begin position="333"/>
        <end position="355"/>
    </location>
</feature>
<keyword evidence="2" id="KW-0812">Transmembrane</keyword>
<feature type="transmembrane region" description="Helical" evidence="2">
    <location>
        <begin position="257"/>
        <end position="277"/>
    </location>
</feature>
<feature type="transmembrane region" description="Helical" evidence="2">
    <location>
        <begin position="297"/>
        <end position="321"/>
    </location>
</feature>
<name>A0A401GBG6_9APHY</name>
<evidence type="ECO:0000313" key="4">
    <source>
        <dbReference type="Proteomes" id="UP000287166"/>
    </source>
</evidence>
<evidence type="ECO:0000256" key="1">
    <source>
        <dbReference type="SAM" id="MobiDB-lite"/>
    </source>
</evidence>
<proteinExistence type="predicted"/>
<accession>A0A401GBG6</accession>
<reference evidence="3 4" key="1">
    <citation type="journal article" date="2018" name="Sci. Rep.">
        <title>Genome sequence of the cauliflower mushroom Sparassis crispa (Hanabiratake) and its association with beneficial usage.</title>
        <authorList>
            <person name="Kiyama R."/>
            <person name="Furutani Y."/>
            <person name="Kawaguchi K."/>
            <person name="Nakanishi T."/>
        </authorList>
    </citation>
    <scope>NUCLEOTIDE SEQUENCE [LARGE SCALE GENOMIC DNA]</scope>
</reference>
<keyword evidence="2" id="KW-1133">Transmembrane helix</keyword>
<dbReference type="AlphaFoldDB" id="A0A401GBG6"/>
<keyword evidence="4" id="KW-1185">Reference proteome</keyword>
<feature type="region of interest" description="Disordered" evidence="1">
    <location>
        <begin position="538"/>
        <end position="740"/>
    </location>
</feature>
<dbReference type="RefSeq" id="XP_027610386.1">
    <property type="nucleotide sequence ID" value="XM_027754585.1"/>
</dbReference>
<evidence type="ECO:0000313" key="3">
    <source>
        <dbReference type="EMBL" id="GBE79473.1"/>
    </source>
</evidence>
<sequence>MSSLIVFSDLLEIDLALRRRLRLSEFPLDPVKLSPRRPRAGLACLPLLQNIGRQRDYARRSFSTLRLVRQVLIHGDFLRRMSAISSLAKHSIRGPGNPWVEQYLAHPDYRVISAFFLGWVFFESARRILLSTFVFQFLRWCGEHLRLYNLRRGFRQTPPDLEASAPQRSPVYMDRNNVHATLRHLDEDVYVFILNTCFAFSSVAQFASLIKFGPHNGDVGCTFVIAWGSMASQTARLVGLLMLGLELKRLRIKPWEVYALWIGLVVALGIAFAMNATSTGNTSIVPGLNFSICYRQLYLPTCLASSLTMISLEVYVCIRLICFKFSVTRPRYLLWAVITDIGILRIASLLVLDLLTVVPATVFSNPLAEFIPFSAGALLVIVLFGRAERTQDLSKTAFLHTAAFESHLPQSARKDYEGSDEAGNQDGRGHTILPISAASNAPDVPSGMDDILHITGAPRKILPSQTEAAEQFEKELVPSGLVMRRPRERPRVFVVIHEESPENAPPNSSQNRGSILGSDIIRRTSLRDMNTTLLSPESLVRSSYKSPSTANSLLSPDIVPWTPRKRRRDSLWSPDSGQSSHGLTSPDDAVERSVLRDSTVSQTTYYRRSRASLSSDMDNAGSDRRGSYSTISSTRVDLVRGHSRRIPPRYSLASRTASGEELPTVMEGLSHGDSSRQASTRRSRRRTFGQPSPRKSRASAHSPMPQLPPLPQFPVLQDQSFAVPPPLENNVTDIGDELSPRELPTETRFDRSTFLQPQGIAAGHSALSVAAADVHASQ</sequence>
<evidence type="ECO:0000256" key="2">
    <source>
        <dbReference type="SAM" id="Phobius"/>
    </source>
</evidence>
<feature type="compositionally biased region" description="Polar residues" evidence="1">
    <location>
        <begin position="538"/>
        <end position="554"/>
    </location>
</feature>
<feature type="compositionally biased region" description="Polar residues" evidence="1">
    <location>
        <begin position="573"/>
        <end position="583"/>
    </location>
</feature>
<dbReference type="GeneID" id="38776390"/>
<feature type="compositionally biased region" description="Polar residues" evidence="1">
    <location>
        <begin position="596"/>
        <end position="617"/>
    </location>
</feature>
<feature type="region of interest" description="Disordered" evidence="1">
    <location>
        <begin position="410"/>
        <end position="448"/>
    </location>
</feature>
<feature type="transmembrane region" description="Helical" evidence="2">
    <location>
        <begin position="222"/>
        <end position="245"/>
    </location>
</feature>
<feature type="transmembrane region" description="Helical" evidence="2">
    <location>
        <begin position="189"/>
        <end position="210"/>
    </location>
</feature>
<comment type="caution">
    <text evidence="3">The sequence shown here is derived from an EMBL/GenBank/DDBJ whole genome shotgun (WGS) entry which is preliminary data.</text>
</comment>
<dbReference type="InParanoid" id="A0A401GBG6"/>
<keyword evidence="2" id="KW-0472">Membrane</keyword>
<dbReference type="OrthoDB" id="3351491at2759"/>
<dbReference type="Proteomes" id="UP000287166">
    <property type="component" value="Unassembled WGS sequence"/>
</dbReference>
<protein>
    <submittedName>
        <fullName evidence="3">Uncharacterized protein</fullName>
    </submittedName>
</protein>
<dbReference type="STRING" id="139825.A0A401GBG6"/>
<organism evidence="3 4">
    <name type="scientific">Sparassis crispa</name>
    <dbReference type="NCBI Taxonomy" id="139825"/>
    <lineage>
        <taxon>Eukaryota</taxon>
        <taxon>Fungi</taxon>
        <taxon>Dikarya</taxon>
        <taxon>Basidiomycota</taxon>
        <taxon>Agaricomycotina</taxon>
        <taxon>Agaricomycetes</taxon>
        <taxon>Polyporales</taxon>
        <taxon>Sparassidaceae</taxon>
        <taxon>Sparassis</taxon>
    </lineage>
</organism>